<dbReference type="Proteomes" id="UP001054252">
    <property type="component" value="Unassembled WGS sequence"/>
</dbReference>
<name>A0AAV5KJ21_9ROSI</name>
<protein>
    <submittedName>
        <fullName evidence="1">Uncharacterized protein</fullName>
    </submittedName>
</protein>
<gene>
    <name evidence="1" type="ORF">SLEP1_g34204</name>
</gene>
<evidence type="ECO:0000313" key="2">
    <source>
        <dbReference type="Proteomes" id="UP001054252"/>
    </source>
</evidence>
<reference evidence="1 2" key="1">
    <citation type="journal article" date="2021" name="Commun. Biol.">
        <title>The genome of Shorea leprosula (Dipterocarpaceae) highlights the ecological relevance of drought in aseasonal tropical rainforests.</title>
        <authorList>
            <person name="Ng K.K.S."/>
            <person name="Kobayashi M.J."/>
            <person name="Fawcett J.A."/>
            <person name="Hatakeyama M."/>
            <person name="Paape T."/>
            <person name="Ng C.H."/>
            <person name="Ang C.C."/>
            <person name="Tnah L.H."/>
            <person name="Lee C.T."/>
            <person name="Nishiyama T."/>
            <person name="Sese J."/>
            <person name="O'Brien M.J."/>
            <person name="Copetti D."/>
            <person name="Mohd Noor M.I."/>
            <person name="Ong R.C."/>
            <person name="Putra M."/>
            <person name="Sireger I.Z."/>
            <person name="Indrioko S."/>
            <person name="Kosugi Y."/>
            <person name="Izuno A."/>
            <person name="Isagi Y."/>
            <person name="Lee S.L."/>
            <person name="Shimizu K.K."/>
        </authorList>
    </citation>
    <scope>NUCLEOTIDE SEQUENCE [LARGE SCALE GENOMIC DNA]</scope>
    <source>
        <strain evidence="1">214</strain>
    </source>
</reference>
<organism evidence="1 2">
    <name type="scientific">Rubroshorea leprosula</name>
    <dbReference type="NCBI Taxonomy" id="152421"/>
    <lineage>
        <taxon>Eukaryota</taxon>
        <taxon>Viridiplantae</taxon>
        <taxon>Streptophyta</taxon>
        <taxon>Embryophyta</taxon>
        <taxon>Tracheophyta</taxon>
        <taxon>Spermatophyta</taxon>
        <taxon>Magnoliopsida</taxon>
        <taxon>eudicotyledons</taxon>
        <taxon>Gunneridae</taxon>
        <taxon>Pentapetalae</taxon>
        <taxon>rosids</taxon>
        <taxon>malvids</taxon>
        <taxon>Malvales</taxon>
        <taxon>Dipterocarpaceae</taxon>
        <taxon>Rubroshorea</taxon>
    </lineage>
</organism>
<comment type="caution">
    <text evidence="1">The sequence shown here is derived from an EMBL/GenBank/DDBJ whole genome shotgun (WGS) entry which is preliminary data.</text>
</comment>
<keyword evidence="2" id="KW-1185">Reference proteome</keyword>
<dbReference type="AlphaFoldDB" id="A0AAV5KJ21"/>
<proteinExistence type="predicted"/>
<evidence type="ECO:0000313" key="1">
    <source>
        <dbReference type="EMBL" id="GKV24618.1"/>
    </source>
</evidence>
<accession>A0AAV5KJ21</accession>
<dbReference type="EMBL" id="BPVZ01000066">
    <property type="protein sequence ID" value="GKV24618.1"/>
    <property type="molecule type" value="Genomic_DNA"/>
</dbReference>
<sequence>MSTGGKWTGEEGAGGWDVNFIYPTAGVIDPQILSNLLGLGGVGYVVNLDVWRNQFSLL</sequence>